<comment type="similarity">
    <text evidence="1">Belongs to the aspartyl/asparaginyl beta-hydroxylase family.</text>
</comment>
<keyword evidence="7" id="KW-1185">Reference proteome</keyword>
<evidence type="ECO:0000256" key="1">
    <source>
        <dbReference type="ARBA" id="ARBA00007730"/>
    </source>
</evidence>
<reference evidence="6" key="1">
    <citation type="submission" date="2023-02" db="EMBL/GenBank/DDBJ databases">
        <title>Tahibacter soli sp. nov. isolated from soil.</title>
        <authorList>
            <person name="Baek J.H."/>
            <person name="Lee J.K."/>
            <person name="Choi D.G."/>
            <person name="Jeon C.O."/>
        </authorList>
    </citation>
    <scope>NUCLEOTIDE SEQUENCE</scope>
    <source>
        <strain evidence="6">BL</strain>
    </source>
</reference>
<keyword evidence="2" id="KW-0223">Dioxygenase</keyword>
<dbReference type="PANTHER" id="PTHR46332:SF5">
    <property type="entry name" value="ASPARTATE BETA-HYDROXYLASE DOMAIN CONTAINING 2"/>
    <property type="match status" value="1"/>
</dbReference>
<dbReference type="InterPro" id="IPR027443">
    <property type="entry name" value="IPNS-like_sf"/>
</dbReference>
<dbReference type="RefSeq" id="WP_263543019.1">
    <property type="nucleotide sequence ID" value="NZ_JAOVZO020000023.1"/>
</dbReference>
<sequence>MLKWVILAVFVGSTLYVHFRGRVRLKFFRQLTDHSMFMAPVNVFMYACSRVPTKPYVSTEFFDDLKPLTASWQEIRAEALALRDAQQIKAASSYNDVGFNSFFRRGWKRFYLKWYDDAHPSARELCPKTTEILNTIPSVKAAMFAELPPGSELRKHRDPYAGSIRYHLGLVTPGDDRCYIEVDGERYSWRDGEAVMFDETYIHRAENGTDRDRIILFCDVERPMRWRWAGALNRFIARHLVAAGASPNQEGDKTGGLNRVFASFYAIRLKAKALREWNKPLYYVLKFAIFGGILAWIFWP</sequence>
<feature type="transmembrane region" description="Helical" evidence="4">
    <location>
        <begin position="6"/>
        <end position="23"/>
    </location>
</feature>
<evidence type="ECO:0000259" key="5">
    <source>
        <dbReference type="Pfam" id="PF05118"/>
    </source>
</evidence>
<dbReference type="AlphaFoldDB" id="A0A9X4BKR9"/>
<dbReference type="PANTHER" id="PTHR46332">
    <property type="entry name" value="ASPARTATE BETA-HYDROXYLASE DOMAIN-CONTAINING PROTEIN 2"/>
    <property type="match status" value="1"/>
</dbReference>
<gene>
    <name evidence="6" type="primary">lpxO</name>
    <name evidence="6" type="ORF">OD750_026050</name>
</gene>
<dbReference type="EMBL" id="JAOVZO020000023">
    <property type="protein sequence ID" value="MDC8016003.1"/>
    <property type="molecule type" value="Genomic_DNA"/>
</dbReference>
<evidence type="ECO:0000256" key="4">
    <source>
        <dbReference type="SAM" id="Phobius"/>
    </source>
</evidence>
<dbReference type="Gene3D" id="2.60.120.330">
    <property type="entry name" value="B-lactam Antibiotic, Isopenicillin N Synthase, Chain"/>
    <property type="match status" value="1"/>
</dbReference>
<dbReference type="InterPro" id="IPR047694">
    <property type="entry name" value="Lipid_A_LpxO-like"/>
</dbReference>
<protein>
    <submittedName>
        <fullName evidence="6">Lipid A hydroxylase LpxO</fullName>
    </submittedName>
</protein>
<evidence type="ECO:0000256" key="2">
    <source>
        <dbReference type="ARBA" id="ARBA00022964"/>
    </source>
</evidence>
<dbReference type="InterPro" id="IPR051821">
    <property type="entry name" value="Asp/Asn_beta-hydroxylase"/>
</dbReference>
<dbReference type="Pfam" id="PF05118">
    <property type="entry name" value="Asp_Arg_Hydrox"/>
    <property type="match status" value="1"/>
</dbReference>
<dbReference type="GO" id="GO:0051213">
    <property type="term" value="F:dioxygenase activity"/>
    <property type="evidence" value="ECO:0007669"/>
    <property type="project" value="UniProtKB-KW"/>
</dbReference>
<keyword evidence="4" id="KW-1133">Transmembrane helix</keyword>
<feature type="transmembrane region" description="Helical" evidence="4">
    <location>
        <begin position="280"/>
        <end position="299"/>
    </location>
</feature>
<evidence type="ECO:0000313" key="6">
    <source>
        <dbReference type="EMBL" id="MDC8016003.1"/>
    </source>
</evidence>
<accession>A0A9X4BKR9</accession>
<dbReference type="Proteomes" id="UP001139971">
    <property type="component" value="Unassembled WGS sequence"/>
</dbReference>
<dbReference type="SUPFAM" id="SSF51197">
    <property type="entry name" value="Clavaminate synthase-like"/>
    <property type="match status" value="1"/>
</dbReference>
<organism evidence="6 7">
    <name type="scientific">Tahibacter soli</name>
    <dbReference type="NCBI Taxonomy" id="2983605"/>
    <lineage>
        <taxon>Bacteria</taxon>
        <taxon>Pseudomonadati</taxon>
        <taxon>Pseudomonadota</taxon>
        <taxon>Gammaproteobacteria</taxon>
        <taxon>Lysobacterales</taxon>
        <taxon>Rhodanobacteraceae</taxon>
        <taxon>Tahibacter</taxon>
    </lineage>
</organism>
<keyword evidence="3" id="KW-0560">Oxidoreductase</keyword>
<dbReference type="InterPro" id="IPR007803">
    <property type="entry name" value="Asp/Arg/Pro-Hydrxlase"/>
</dbReference>
<feature type="domain" description="Aspartyl/asparaginy/proline hydroxylase" evidence="5">
    <location>
        <begin position="70"/>
        <end position="223"/>
    </location>
</feature>
<evidence type="ECO:0000313" key="7">
    <source>
        <dbReference type="Proteomes" id="UP001139971"/>
    </source>
</evidence>
<keyword evidence="4" id="KW-0812">Transmembrane</keyword>
<keyword evidence="4" id="KW-0472">Membrane</keyword>
<dbReference type="NCBIfam" id="NF033391">
    <property type="entry name" value="lipid_A_LpxO"/>
    <property type="match status" value="1"/>
</dbReference>
<comment type="caution">
    <text evidence="6">The sequence shown here is derived from an EMBL/GenBank/DDBJ whole genome shotgun (WGS) entry which is preliminary data.</text>
</comment>
<name>A0A9X4BKR9_9GAMM</name>
<proteinExistence type="inferred from homology"/>
<evidence type="ECO:0000256" key="3">
    <source>
        <dbReference type="ARBA" id="ARBA00023002"/>
    </source>
</evidence>